<gene>
    <name evidence="2" type="ORF">GIB67_035895</name>
</gene>
<evidence type="ECO:0000313" key="2">
    <source>
        <dbReference type="EMBL" id="KAF6175768.1"/>
    </source>
</evidence>
<keyword evidence="3" id="KW-1185">Reference proteome</keyword>
<comment type="caution">
    <text evidence="2">The sequence shown here is derived from an EMBL/GenBank/DDBJ whole genome shotgun (WGS) entry which is preliminary data.</text>
</comment>
<dbReference type="EMBL" id="JACGCM010000146">
    <property type="protein sequence ID" value="KAF6175768.1"/>
    <property type="molecule type" value="Genomic_DNA"/>
</dbReference>
<dbReference type="PANTHER" id="PTHR36706">
    <property type="entry name" value="UNNAMED PRODUCT"/>
    <property type="match status" value="1"/>
</dbReference>
<feature type="region of interest" description="Disordered" evidence="1">
    <location>
        <begin position="1"/>
        <end position="29"/>
    </location>
</feature>
<proteinExistence type="predicted"/>
<organism evidence="2 3">
    <name type="scientific">Kingdonia uniflora</name>
    <dbReference type="NCBI Taxonomy" id="39325"/>
    <lineage>
        <taxon>Eukaryota</taxon>
        <taxon>Viridiplantae</taxon>
        <taxon>Streptophyta</taxon>
        <taxon>Embryophyta</taxon>
        <taxon>Tracheophyta</taxon>
        <taxon>Spermatophyta</taxon>
        <taxon>Magnoliopsida</taxon>
        <taxon>Ranunculales</taxon>
        <taxon>Circaeasteraceae</taxon>
        <taxon>Kingdonia</taxon>
    </lineage>
</organism>
<dbReference type="AlphaFoldDB" id="A0A7J7P9A9"/>
<accession>A0A7J7P9A9</accession>
<name>A0A7J7P9A9_9MAGN</name>
<evidence type="ECO:0000256" key="1">
    <source>
        <dbReference type="SAM" id="MobiDB-lite"/>
    </source>
</evidence>
<protein>
    <submittedName>
        <fullName evidence="2">Uncharacterized protein</fullName>
    </submittedName>
</protein>
<evidence type="ECO:0000313" key="3">
    <source>
        <dbReference type="Proteomes" id="UP000541444"/>
    </source>
</evidence>
<reference evidence="2 3" key="1">
    <citation type="journal article" date="2020" name="IScience">
        <title>Genome Sequencing of the Endangered Kingdonia uniflora (Circaeasteraceae, Ranunculales) Reveals Potential Mechanisms of Evolutionary Specialization.</title>
        <authorList>
            <person name="Sun Y."/>
            <person name="Deng T."/>
            <person name="Zhang A."/>
            <person name="Moore M.J."/>
            <person name="Landis J.B."/>
            <person name="Lin N."/>
            <person name="Zhang H."/>
            <person name="Zhang X."/>
            <person name="Huang J."/>
            <person name="Zhang X."/>
            <person name="Sun H."/>
            <person name="Wang H."/>
        </authorList>
    </citation>
    <scope>NUCLEOTIDE SEQUENCE [LARGE SCALE GENOMIC DNA]</scope>
    <source>
        <strain evidence="2">TB1705</strain>
        <tissue evidence="2">Leaf</tissue>
    </source>
</reference>
<sequence>MSSSSTRLVPRRESPWGLLEGETQDPKAHQYNDRAEDVIYACFERNPFKTIPDPFRLFWQCIGSKPG</sequence>
<dbReference type="OrthoDB" id="5516192at2759"/>
<dbReference type="Proteomes" id="UP000541444">
    <property type="component" value="Unassembled WGS sequence"/>
</dbReference>